<gene>
    <name evidence="6" type="ORF">RY831_00475</name>
</gene>
<keyword evidence="4" id="KW-0560">Oxidoreductase</keyword>
<dbReference type="RefSeq" id="WP_326504371.1">
    <property type="nucleotide sequence ID" value="NZ_JAWIIV010000001.1"/>
</dbReference>
<accession>A0ABU6J1W7</accession>
<dbReference type="Proteomes" id="UP001352263">
    <property type="component" value="Unassembled WGS sequence"/>
</dbReference>
<evidence type="ECO:0000256" key="3">
    <source>
        <dbReference type="ARBA" id="ARBA00022827"/>
    </source>
</evidence>
<feature type="domain" description="FAD/NAD(P)-binding" evidence="5">
    <location>
        <begin position="3"/>
        <end position="301"/>
    </location>
</feature>
<evidence type="ECO:0000256" key="1">
    <source>
        <dbReference type="ARBA" id="ARBA00001974"/>
    </source>
</evidence>
<dbReference type="PANTHER" id="PTHR42913">
    <property type="entry name" value="APOPTOSIS-INDUCING FACTOR 1"/>
    <property type="match status" value="1"/>
</dbReference>
<evidence type="ECO:0000313" key="7">
    <source>
        <dbReference type="Proteomes" id="UP001352263"/>
    </source>
</evidence>
<dbReference type="NCBIfam" id="TIGR03169">
    <property type="entry name" value="Nterm_to_SelD"/>
    <property type="match status" value="1"/>
</dbReference>
<dbReference type="SUPFAM" id="SSF51905">
    <property type="entry name" value="FAD/NAD(P)-binding domain"/>
    <property type="match status" value="2"/>
</dbReference>
<dbReference type="InterPro" id="IPR023753">
    <property type="entry name" value="FAD/NAD-binding_dom"/>
</dbReference>
<evidence type="ECO:0000256" key="4">
    <source>
        <dbReference type="ARBA" id="ARBA00023002"/>
    </source>
</evidence>
<protein>
    <submittedName>
        <fullName evidence="6">FAD-dependent oxidoreductase</fullName>
    </submittedName>
</protein>
<dbReference type="InterPro" id="IPR036188">
    <property type="entry name" value="FAD/NAD-bd_sf"/>
</dbReference>
<comment type="cofactor">
    <cofactor evidence="1">
        <name>FAD</name>
        <dbReference type="ChEBI" id="CHEBI:57692"/>
    </cofactor>
</comment>
<keyword evidence="3" id="KW-0274">FAD</keyword>
<name>A0ABU6J1W7_9BURK</name>
<dbReference type="InterPro" id="IPR051169">
    <property type="entry name" value="NADH-Q_oxidoreductase"/>
</dbReference>
<dbReference type="InterPro" id="IPR017584">
    <property type="entry name" value="Pyridine_nucleo_diS_OxRdtase_N"/>
</dbReference>
<dbReference type="Pfam" id="PF07992">
    <property type="entry name" value="Pyr_redox_2"/>
    <property type="match status" value="1"/>
</dbReference>
<sequence length="382" mass="42010">MRQLVLVGAGHAHAQVLLELSRRTLDDVKVILVAPHALAPYSGMVPGWLAGHYSWDECCIDFMHLCRCAGADMVLDAVAGIDTAQSRVMLAGGRQLNYKWLSLNLGSTLLPPESTKLRILPMRPLAELQRHWDDLLEAVRCLPHGAGFRVLMVGGGAAGVESLLAARHRMASAAPHVRFDFLLATQGKELVPGQSRTAARLLRAHLEKHRITIFTSFSADKLENGSITSTEGQVIDADTVLWATGAQAHPWVTTSGLAVDTQGFIRIGPTLQTISNPDVFAAGDCAGWEKPLPKAGVFAVRMGPVLARNIIARINGSRLESFSPQRRYLTLIGTGERHAVASWNGIGWQGNWVWRWKEHIDRRFIARYNTLVRKHGLVRLNE</sequence>
<organism evidence="6 7">
    <name type="scientific">Noviherbaspirillum album</name>
    <dbReference type="NCBI Taxonomy" id="3080276"/>
    <lineage>
        <taxon>Bacteria</taxon>
        <taxon>Pseudomonadati</taxon>
        <taxon>Pseudomonadota</taxon>
        <taxon>Betaproteobacteria</taxon>
        <taxon>Burkholderiales</taxon>
        <taxon>Oxalobacteraceae</taxon>
        <taxon>Noviherbaspirillum</taxon>
    </lineage>
</organism>
<proteinExistence type="predicted"/>
<evidence type="ECO:0000313" key="6">
    <source>
        <dbReference type="EMBL" id="MEC4717616.1"/>
    </source>
</evidence>
<reference evidence="6 7" key="1">
    <citation type="submission" date="2023-10" db="EMBL/GenBank/DDBJ databases">
        <title>Noviherbaspirillum sp. CPCC 100848 genome assembly.</title>
        <authorList>
            <person name="Li X.Y."/>
            <person name="Fang X.M."/>
        </authorList>
    </citation>
    <scope>NUCLEOTIDE SEQUENCE [LARGE SCALE GENOMIC DNA]</scope>
    <source>
        <strain evidence="6 7">CPCC 100848</strain>
    </source>
</reference>
<dbReference type="PANTHER" id="PTHR42913:SF9">
    <property type="entry name" value="SLR1591 PROTEIN"/>
    <property type="match status" value="1"/>
</dbReference>
<comment type="caution">
    <text evidence="6">The sequence shown here is derived from an EMBL/GenBank/DDBJ whole genome shotgun (WGS) entry which is preliminary data.</text>
</comment>
<dbReference type="EMBL" id="JAWIIV010000001">
    <property type="protein sequence ID" value="MEC4717616.1"/>
    <property type="molecule type" value="Genomic_DNA"/>
</dbReference>
<keyword evidence="7" id="KW-1185">Reference proteome</keyword>
<evidence type="ECO:0000259" key="5">
    <source>
        <dbReference type="Pfam" id="PF07992"/>
    </source>
</evidence>
<dbReference type="Gene3D" id="3.50.50.100">
    <property type="match status" value="1"/>
</dbReference>
<evidence type="ECO:0000256" key="2">
    <source>
        <dbReference type="ARBA" id="ARBA00022630"/>
    </source>
</evidence>
<keyword evidence="2" id="KW-0285">Flavoprotein</keyword>